<gene>
    <name evidence="1" type="ORF">BGZ65_000050</name>
</gene>
<accession>A0A9P6IKN2</accession>
<evidence type="ECO:0000313" key="1">
    <source>
        <dbReference type="EMBL" id="KAF9916974.1"/>
    </source>
</evidence>
<keyword evidence="2" id="KW-1185">Reference proteome</keyword>
<dbReference type="Proteomes" id="UP000749646">
    <property type="component" value="Unassembled WGS sequence"/>
</dbReference>
<sequence length="114" mass="12427">MDVVVMKVRNVGGDDGSTVKCATSTLYTQVHPRPVFVPKIIKELLWTLVAPMGIEGLYQTLQKKGLKPTPTDLTHLAQNAVFDVDALGAFYPFLFRLLVDNGKTPRQAGQSLGA</sequence>
<name>A0A9P6IKN2_9FUNG</name>
<dbReference type="EMBL" id="JAAAHW010011870">
    <property type="protein sequence ID" value="KAF9916974.1"/>
    <property type="molecule type" value="Genomic_DNA"/>
</dbReference>
<evidence type="ECO:0000313" key="2">
    <source>
        <dbReference type="Proteomes" id="UP000749646"/>
    </source>
</evidence>
<proteinExistence type="predicted"/>
<dbReference type="AlphaFoldDB" id="A0A9P6IKN2"/>
<organism evidence="1 2">
    <name type="scientific">Modicella reniformis</name>
    <dbReference type="NCBI Taxonomy" id="1440133"/>
    <lineage>
        <taxon>Eukaryota</taxon>
        <taxon>Fungi</taxon>
        <taxon>Fungi incertae sedis</taxon>
        <taxon>Mucoromycota</taxon>
        <taxon>Mortierellomycotina</taxon>
        <taxon>Mortierellomycetes</taxon>
        <taxon>Mortierellales</taxon>
        <taxon>Mortierellaceae</taxon>
        <taxon>Modicella</taxon>
    </lineage>
</organism>
<protein>
    <submittedName>
        <fullName evidence="1">Uncharacterized protein</fullName>
    </submittedName>
</protein>
<reference evidence="1" key="1">
    <citation type="journal article" date="2020" name="Fungal Divers.">
        <title>Resolving the Mortierellaceae phylogeny through synthesis of multi-gene phylogenetics and phylogenomics.</title>
        <authorList>
            <person name="Vandepol N."/>
            <person name="Liber J."/>
            <person name="Desiro A."/>
            <person name="Na H."/>
            <person name="Kennedy M."/>
            <person name="Barry K."/>
            <person name="Grigoriev I.V."/>
            <person name="Miller A.N."/>
            <person name="O'Donnell K."/>
            <person name="Stajich J.E."/>
            <person name="Bonito G."/>
        </authorList>
    </citation>
    <scope>NUCLEOTIDE SEQUENCE</scope>
    <source>
        <strain evidence="1">MES-2147</strain>
    </source>
</reference>
<comment type="caution">
    <text evidence="1">The sequence shown here is derived from an EMBL/GenBank/DDBJ whole genome shotgun (WGS) entry which is preliminary data.</text>
</comment>
<feature type="non-terminal residue" evidence="1">
    <location>
        <position position="1"/>
    </location>
</feature>